<evidence type="ECO:0000313" key="3">
    <source>
        <dbReference type="Proteomes" id="UP000551501"/>
    </source>
</evidence>
<dbReference type="InterPro" id="IPR024344">
    <property type="entry name" value="MDMPI_metal-binding"/>
</dbReference>
<accession>A0A840FC89</accession>
<keyword evidence="3" id="KW-1185">Reference proteome</keyword>
<dbReference type="InterPro" id="IPR017517">
    <property type="entry name" value="Maleyloyr_isom"/>
</dbReference>
<dbReference type="NCBIfam" id="TIGR03083">
    <property type="entry name" value="maleylpyruvate isomerase family mycothiol-dependent enzyme"/>
    <property type="match status" value="1"/>
</dbReference>
<dbReference type="InterPro" id="IPR034660">
    <property type="entry name" value="DinB/YfiT-like"/>
</dbReference>
<comment type="caution">
    <text evidence="2">The sequence shown here is derived from an EMBL/GenBank/DDBJ whole genome shotgun (WGS) entry which is preliminary data.</text>
</comment>
<feature type="domain" description="Mycothiol-dependent maleylpyruvate isomerase metal-binding" evidence="1">
    <location>
        <begin position="21"/>
        <end position="127"/>
    </location>
</feature>
<name>A0A840FC89_9ACTN</name>
<reference evidence="2 3" key="1">
    <citation type="submission" date="2020-08" db="EMBL/GenBank/DDBJ databases">
        <title>Sequencing the genomes of 1000 actinobacteria strains.</title>
        <authorList>
            <person name="Klenk H.-P."/>
        </authorList>
    </citation>
    <scope>NUCLEOTIDE SEQUENCE [LARGE SCALE GENOMIC DNA]</scope>
    <source>
        <strain evidence="2 3">DSM 45298</strain>
    </source>
</reference>
<dbReference type="SUPFAM" id="SSF109854">
    <property type="entry name" value="DinB/YfiT-like putative metalloenzymes"/>
    <property type="match status" value="1"/>
</dbReference>
<dbReference type="Proteomes" id="UP000551501">
    <property type="component" value="Unassembled WGS sequence"/>
</dbReference>
<dbReference type="Pfam" id="PF11716">
    <property type="entry name" value="MDMPI_N"/>
    <property type="match status" value="1"/>
</dbReference>
<evidence type="ECO:0000259" key="1">
    <source>
        <dbReference type="Pfam" id="PF11716"/>
    </source>
</evidence>
<dbReference type="RefSeq" id="WP_183372554.1">
    <property type="nucleotide sequence ID" value="NZ_BAABHL010000001.1"/>
</dbReference>
<dbReference type="AlphaFoldDB" id="A0A840FC89"/>
<evidence type="ECO:0000313" key="2">
    <source>
        <dbReference type="EMBL" id="MBB4137730.1"/>
    </source>
</evidence>
<organism evidence="2 3">
    <name type="scientific">Gordonia humi</name>
    <dbReference type="NCBI Taxonomy" id="686429"/>
    <lineage>
        <taxon>Bacteria</taxon>
        <taxon>Bacillati</taxon>
        <taxon>Actinomycetota</taxon>
        <taxon>Actinomycetes</taxon>
        <taxon>Mycobacteriales</taxon>
        <taxon>Gordoniaceae</taxon>
        <taxon>Gordonia</taxon>
    </lineage>
</organism>
<gene>
    <name evidence="2" type="ORF">BKA16_004282</name>
</gene>
<protein>
    <submittedName>
        <fullName evidence="2">Uncharacterized protein (TIGR03086 family)</fullName>
    </submittedName>
</protein>
<proteinExistence type="predicted"/>
<sequence length="187" mass="20102">MSALTEATPAERHRIVASGFAEQVAATADWSARSPVPEWTARDVVGHLTGWLPEFLAAGGVALRSVTSVDEAPTTAWTEHAAAVQELFDADDADREFTHPYLGTSSLESTIDRIYTADVFMHTWDLARAGARRPDLDPEFATVLLDGLRQMEGVLRSSGQYGPAHAVPGDADPVVALAAFIGRDPNF</sequence>
<dbReference type="EMBL" id="JACIFP010000001">
    <property type="protein sequence ID" value="MBB4137730.1"/>
    <property type="molecule type" value="Genomic_DNA"/>
</dbReference>
<dbReference type="GO" id="GO:0046872">
    <property type="term" value="F:metal ion binding"/>
    <property type="evidence" value="ECO:0007669"/>
    <property type="project" value="InterPro"/>
</dbReference>